<evidence type="ECO:0000313" key="4">
    <source>
        <dbReference type="Proteomes" id="UP000095200"/>
    </source>
</evidence>
<comment type="catalytic activity">
    <reaction evidence="2">
        <text>glycyl-tRNA(Ala) + H2O = tRNA(Ala) + glycine + H(+)</text>
        <dbReference type="Rhea" id="RHEA:53744"/>
        <dbReference type="Rhea" id="RHEA-COMP:9657"/>
        <dbReference type="Rhea" id="RHEA-COMP:13640"/>
        <dbReference type="ChEBI" id="CHEBI:15377"/>
        <dbReference type="ChEBI" id="CHEBI:15378"/>
        <dbReference type="ChEBI" id="CHEBI:57305"/>
        <dbReference type="ChEBI" id="CHEBI:78442"/>
        <dbReference type="ChEBI" id="CHEBI:78522"/>
    </reaction>
</comment>
<protein>
    <recommendedName>
        <fullName evidence="2">D-aminoacyl-tRNA deacylase</fullName>
        <shortName evidence="2">DTD</shortName>
        <ecNumber evidence="2">3.1.1.96</ecNumber>
    </recommendedName>
    <alternativeName>
        <fullName evidence="2">Gly-tRNA(Ala) deacylase</fullName>
        <ecNumber evidence="2">3.1.1.-</ecNumber>
    </alternativeName>
</protein>
<evidence type="ECO:0000313" key="3">
    <source>
        <dbReference type="EMBL" id="GAU07971.1"/>
    </source>
</evidence>
<dbReference type="NCBIfam" id="TIGR00256">
    <property type="entry name" value="D-aminoacyl-tRNA deacylase"/>
    <property type="match status" value="1"/>
</dbReference>
<dbReference type="GO" id="GO:0106026">
    <property type="term" value="F:Gly-tRNA(Ala) deacylase activity"/>
    <property type="evidence" value="ECO:0007669"/>
    <property type="project" value="UniProtKB-UniRule"/>
</dbReference>
<dbReference type="Gene3D" id="3.50.80.10">
    <property type="entry name" value="D-tyrosyl-tRNA(Tyr) deacylase"/>
    <property type="match status" value="1"/>
</dbReference>
<dbReference type="GO" id="GO:0005737">
    <property type="term" value="C:cytoplasm"/>
    <property type="evidence" value="ECO:0007669"/>
    <property type="project" value="UniProtKB-SubCell"/>
</dbReference>
<comment type="subunit">
    <text evidence="2">Homodimer.</text>
</comment>
<keyword evidence="2" id="KW-0820">tRNA-binding</keyword>
<keyword evidence="2" id="KW-0378">Hydrolase</keyword>
<name>A0A194AFW2_9BACT</name>
<accession>A0A194AFW2</accession>
<dbReference type="EC" id="3.1.1.-" evidence="2"/>
<comment type="domain">
    <text evidence="2">A Gly-cisPro motif from one monomer fits into the active site of the other monomer to allow specific chiral rejection of L-amino acids.</text>
</comment>
<comment type="catalytic activity">
    <reaction evidence="2">
        <text>a D-aminoacyl-tRNA + H2O = a tRNA + a D-alpha-amino acid + H(+)</text>
        <dbReference type="Rhea" id="RHEA:13953"/>
        <dbReference type="Rhea" id="RHEA-COMP:10123"/>
        <dbReference type="Rhea" id="RHEA-COMP:10124"/>
        <dbReference type="ChEBI" id="CHEBI:15377"/>
        <dbReference type="ChEBI" id="CHEBI:15378"/>
        <dbReference type="ChEBI" id="CHEBI:59871"/>
        <dbReference type="ChEBI" id="CHEBI:78442"/>
        <dbReference type="ChEBI" id="CHEBI:79333"/>
        <dbReference type="EC" id="3.1.1.96"/>
    </reaction>
</comment>
<keyword evidence="2" id="KW-0694">RNA-binding</keyword>
<dbReference type="PANTHER" id="PTHR10472">
    <property type="entry name" value="D-TYROSYL-TRNA TYR DEACYLASE"/>
    <property type="match status" value="1"/>
</dbReference>
<dbReference type="GO" id="GO:0000049">
    <property type="term" value="F:tRNA binding"/>
    <property type="evidence" value="ECO:0007669"/>
    <property type="project" value="UniProtKB-UniRule"/>
</dbReference>
<dbReference type="Proteomes" id="UP000095200">
    <property type="component" value="Unassembled WGS sequence"/>
</dbReference>
<dbReference type="GO" id="GO:0051500">
    <property type="term" value="F:D-tyrosyl-tRNA(Tyr) deacylase activity"/>
    <property type="evidence" value="ECO:0007669"/>
    <property type="project" value="TreeGrafter"/>
</dbReference>
<dbReference type="OrthoDB" id="9801395at2"/>
<dbReference type="SUPFAM" id="SSF69500">
    <property type="entry name" value="DTD-like"/>
    <property type="match status" value="1"/>
</dbReference>
<proteinExistence type="inferred from homology"/>
<evidence type="ECO:0000256" key="1">
    <source>
        <dbReference type="ARBA" id="ARBA00009673"/>
    </source>
</evidence>
<dbReference type="FunFam" id="3.50.80.10:FF:000001">
    <property type="entry name" value="D-aminoacyl-tRNA deacylase"/>
    <property type="match status" value="1"/>
</dbReference>
<keyword evidence="4" id="KW-1185">Reference proteome</keyword>
<comment type="caution">
    <text evidence="3">The sequence shown here is derived from an EMBL/GenBank/DDBJ whole genome shotgun (WGS) entry which is preliminary data.</text>
</comment>
<keyword evidence="2" id="KW-0963">Cytoplasm</keyword>
<reference evidence="4" key="1">
    <citation type="submission" date="2016-06" db="EMBL/GenBank/DDBJ databases">
        <title>Draft genome sequence of Desulfoplanes formicivorans strain Pf12B.</title>
        <authorList>
            <person name="Watanabe M."/>
            <person name="Kojima H."/>
            <person name="Fukui M."/>
        </authorList>
    </citation>
    <scope>NUCLEOTIDE SEQUENCE [LARGE SCALE GENOMIC DNA]</scope>
    <source>
        <strain evidence="4">Pf12B</strain>
    </source>
</reference>
<dbReference type="AlphaFoldDB" id="A0A194AFW2"/>
<gene>
    <name evidence="2" type="primary">dtd</name>
    <name evidence="3" type="ORF">DPF_0670</name>
</gene>
<dbReference type="EC" id="3.1.1.96" evidence="2"/>
<dbReference type="GO" id="GO:0043908">
    <property type="term" value="F:Ser(Gly)-tRNA(Ala) hydrolase activity"/>
    <property type="evidence" value="ECO:0007669"/>
    <property type="project" value="UniProtKB-UniRule"/>
</dbReference>
<dbReference type="PANTHER" id="PTHR10472:SF5">
    <property type="entry name" value="D-AMINOACYL-TRNA DEACYLASE 1"/>
    <property type="match status" value="1"/>
</dbReference>
<sequence>MRAVIQRVRRARVCVAEQEVGAIGKGMVVLLGFGEEESPDVVHSRMWQGFLSKIVNLRIFPGDKGHFDRSLLEVRAGILLVSQFTLFADCKRGRRPSFSAALQPELAQGLFNAFAWDLEQLCPEVATGVFGADMDVELVNWGPVTLTLDSRDLFPGEYQEA</sequence>
<evidence type="ECO:0000256" key="2">
    <source>
        <dbReference type="HAMAP-Rule" id="MF_00518"/>
    </source>
</evidence>
<feature type="short sequence motif" description="Gly-cisPro motif, important for rejection of L-amino acids" evidence="2">
    <location>
        <begin position="142"/>
        <end position="143"/>
    </location>
</feature>
<dbReference type="HAMAP" id="MF_00518">
    <property type="entry name" value="Deacylase_Dtd"/>
    <property type="match status" value="1"/>
</dbReference>
<comment type="similarity">
    <text evidence="1 2">Belongs to the DTD family.</text>
</comment>
<comment type="subcellular location">
    <subcellularLocation>
        <location evidence="2">Cytoplasm</location>
    </subcellularLocation>
</comment>
<dbReference type="InterPro" id="IPR003732">
    <property type="entry name" value="Daa-tRNA_deacyls_DTD"/>
</dbReference>
<dbReference type="RefSeq" id="WP_069857465.1">
    <property type="nucleotide sequence ID" value="NZ_BDFE01000008.1"/>
</dbReference>
<dbReference type="GO" id="GO:0019478">
    <property type="term" value="P:D-amino acid catabolic process"/>
    <property type="evidence" value="ECO:0007669"/>
    <property type="project" value="UniProtKB-UniRule"/>
</dbReference>
<dbReference type="Pfam" id="PF02580">
    <property type="entry name" value="Tyr_Deacylase"/>
    <property type="match status" value="1"/>
</dbReference>
<dbReference type="EMBL" id="BDFE01000008">
    <property type="protein sequence ID" value="GAU07971.1"/>
    <property type="molecule type" value="Genomic_DNA"/>
</dbReference>
<dbReference type="InterPro" id="IPR023509">
    <property type="entry name" value="DTD-like_sf"/>
</dbReference>
<dbReference type="STRING" id="1592317.DPF_0670"/>
<organism evidence="3 4">
    <name type="scientific">Desulfoplanes formicivorans</name>
    <dbReference type="NCBI Taxonomy" id="1592317"/>
    <lineage>
        <taxon>Bacteria</taxon>
        <taxon>Pseudomonadati</taxon>
        <taxon>Thermodesulfobacteriota</taxon>
        <taxon>Desulfovibrionia</taxon>
        <taxon>Desulfovibrionales</taxon>
        <taxon>Desulfoplanaceae</taxon>
        <taxon>Desulfoplanes</taxon>
    </lineage>
</organism>
<comment type="function">
    <text evidence="2">An aminoacyl-tRNA editing enzyme that deacylates mischarged D-aminoacyl-tRNAs. Also deacylates mischarged glycyl-tRNA(Ala), protecting cells against glycine mischarging by AlaRS. Acts via tRNA-based rather than protein-based catalysis; rejects L-amino acids rather than detecting D-amino acids in the active site. By recycling D-aminoacyl-tRNA to D-amino acids and free tRNA molecules, this enzyme counteracts the toxicity associated with the formation of D-aminoacyl-tRNA entities in vivo and helps enforce protein L-homochirality.</text>
</comment>